<reference evidence="6" key="1">
    <citation type="submission" date="2020-11" db="EMBL/GenBank/DDBJ databases">
        <authorList>
            <consortium name="DOE Joint Genome Institute"/>
            <person name="Ahrendt S."/>
            <person name="Riley R."/>
            <person name="Andreopoulos W."/>
            <person name="LaButti K."/>
            <person name="Pangilinan J."/>
            <person name="Ruiz-duenas F.J."/>
            <person name="Barrasa J.M."/>
            <person name="Sanchez-Garcia M."/>
            <person name="Camarero S."/>
            <person name="Miyauchi S."/>
            <person name="Serrano A."/>
            <person name="Linde D."/>
            <person name="Babiker R."/>
            <person name="Drula E."/>
            <person name="Ayuso-Fernandez I."/>
            <person name="Pacheco R."/>
            <person name="Padilla G."/>
            <person name="Ferreira P."/>
            <person name="Barriuso J."/>
            <person name="Kellner H."/>
            <person name="Castanera R."/>
            <person name="Alfaro M."/>
            <person name="Ramirez L."/>
            <person name="Pisabarro A.G."/>
            <person name="Kuo A."/>
            <person name="Tritt A."/>
            <person name="Lipzen A."/>
            <person name="He G."/>
            <person name="Yan M."/>
            <person name="Ng V."/>
            <person name="Cullen D."/>
            <person name="Martin F."/>
            <person name="Rosso M.-N."/>
            <person name="Henrissat B."/>
            <person name="Hibbett D."/>
            <person name="Martinez A.T."/>
            <person name="Grigoriev I.V."/>
        </authorList>
    </citation>
    <scope>NUCLEOTIDE SEQUENCE</scope>
    <source>
        <strain evidence="6">AH 44721</strain>
    </source>
</reference>
<keyword evidence="3" id="KW-0234">DNA repair</keyword>
<gene>
    <name evidence="6" type="ORF">CPB84DRAFT_1844390</name>
</gene>
<organism evidence="6 7">
    <name type="scientific">Gymnopilus junonius</name>
    <name type="common">Spectacular rustgill mushroom</name>
    <name type="synonym">Gymnopilus spectabilis subsp. junonius</name>
    <dbReference type="NCBI Taxonomy" id="109634"/>
    <lineage>
        <taxon>Eukaryota</taxon>
        <taxon>Fungi</taxon>
        <taxon>Dikarya</taxon>
        <taxon>Basidiomycota</taxon>
        <taxon>Agaricomycotina</taxon>
        <taxon>Agaricomycetes</taxon>
        <taxon>Agaricomycetidae</taxon>
        <taxon>Agaricales</taxon>
        <taxon>Agaricineae</taxon>
        <taxon>Hymenogastraceae</taxon>
        <taxon>Gymnopilus</taxon>
    </lineage>
</organism>
<dbReference type="SMART" id="SM00478">
    <property type="entry name" value="ENDO3c"/>
    <property type="match status" value="1"/>
</dbReference>
<comment type="similarity">
    <text evidence="1">Belongs to the alkylbase DNA glycosidase AlkA family.</text>
</comment>
<name>A0A9P5NU00_GYMJU</name>
<dbReference type="EMBL" id="JADNYJ010000018">
    <property type="protein sequence ID" value="KAF8906555.1"/>
    <property type="molecule type" value="Genomic_DNA"/>
</dbReference>
<dbReference type="SUPFAM" id="SSF48150">
    <property type="entry name" value="DNA-glycosylase"/>
    <property type="match status" value="1"/>
</dbReference>
<dbReference type="Gene3D" id="1.10.340.30">
    <property type="entry name" value="Hypothetical protein, domain 2"/>
    <property type="match status" value="1"/>
</dbReference>
<dbReference type="PANTHER" id="PTHR43003">
    <property type="entry name" value="DNA-3-METHYLADENINE GLYCOSYLASE"/>
    <property type="match status" value="1"/>
</dbReference>
<evidence type="ECO:0000256" key="3">
    <source>
        <dbReference type="ARBA" id="ARBA00023204"/>
    </source>
</evidence>
<feature type="region of interest" description="Disordered" evidence="4">
    <location>
        <begin position="285"/>
        <end position="337"/>
    </location>
</feature>
<feature type="compositionally biased region" description="Polar residues" evidence="4">
    <location>
        <begin position="17"/>
        <end position="40"/>
    </location>
</feature>
<dbReference type="InterPro" id="IPR003265">
    <property type="entry name" value="HhH-GPD_domain"/>
</dbReference>
<sequence>MPAIRRSSARLAGKANAATSVESQFQVQDNGQAGANSPAKTTRRRKIVSTASDSAAGPSENANQNPQISTSIPCAYGQRIDEEVVVPAVLSFNFEEAKQHLIQVDQRFEDLFAKMAYSYNEVQLKSSPSALATSILGQQISWLAARSITHKFIRLYDASLPEKPTDEERQAITFFPTPYQVAHTDIAILRTAGLSARKAEYIQDLAARFADGRLSTQKLLEADDEQLAQMLIEVRGIGRWTVDMFAIFSLRRPDILPVGDLGVQRGVVRWFLSLHSPLHSYSLSPQKLSGAATPKAKKNDESLKADAGQPSQLEDKNEEAGASSVVPGASAGAEDLPSIPPAFTPSIKKTLDKIGGKPDPLPAGIEIGLLKGRLDGKKIKGAFLTPQEMVALTECWKPYRSLGVYYMWSLGE</sequence>
<feature type="region of interest" description="Disordered" evidence="4">
    <location>
        <begin position="1"/>
        <end position="69"/>
    </location>
</feature>
<dbReference type="GO" id="GO:0008725">
    <property type="term" value="F:DNA-3-methyladenine glycosylase activity"/>
    <property type="evidence" value="ECO:0007669"/>
    <property type="project" value="TreeGrafter"/>
</dbReference>
<evidence type="ECO:0000256" key="2">
    <source>
        <dbReference type="ARBA" id="ARBA00022763"/>
    </source>
</evidence>
<dbReference type="GO" id="GO:0006285">
    <property type="term" value="P:base-excision repair, AP site formation"/>
    <property type="evidence" value="ECO:0007669"/>
    <property type="project" value="TreeGrafter"/>
</dbReference>
<dbReference type="GO" id="GO:0032131">
    <property type="term" value="F:alkylated DNA binding"/>
    <property type="evidence" value="ECO:0007669"/>
    <property type="project" value="TreeGrafter"/>
</dbReference>
<dbReference type="GO" id="GO:0006307">
    <property type="term" value="P:DNA alkylation repair"/>
    <property type="evidence" value="ECO:0007669"/>
    <property type="project" value="TreeGrafter"/>
</dbReference>
<proteinExistence type="inferred from homology"/>
<dbReference type="InterPro" id="IPR051912">
    <property type="entry name" value="Alkylbase_DNA_Glycosylase/TA"/>
</dbReference>
<dbReference type="FunFam" id="1.10.340.30:FF:000004">
    <property type="entry name" value="DNA-3-methyladenine glycosylase II"/>
    <property type="match status" value="1"/>
</dbReference>
<feature type="domain" description="HhH-GPD" evidence="5">
    <location>
        <begin position="136"/>
        <end position="310"/>
    </location>
</feature>
<dbReference type="PANTHER" id="PTHR43003:SF5">
    <property type="entry name" value="DNA-3-METHYLADENINE GLYCOSYLASE"/>
    <property type="match status" value="1"/>
</dbReference>
<dbReference type="Pfam" id="PF00730">
    <property type="entry name" value="HhH-GPD"/>
    <property type="match status" value="1"/>
</dbReference>
<dbReference type="GO" id="GO:0005634">
    <property type="term" value="C:nucleus"/>
    <property type="evidence" value="ECO:0007669"/>
    <property type="project" value="TreeGrafter"/>
</dbReference>
<dbReference type="InterPro" id="IPR011257">
    <property type="entry name" value="DNA_glycosylase"/>
</dbReference>
<keyword evidence="2" id="KW-0227">DNA damage</keyword>
<evidence type="ECO:0000259" key="5">
    <source>
        <dbReference type="SMART" id="SM00478"/>
    </source>
</evidence>
<evidence type="ECO:0000313" key="6">
    <source>
        <dbReference type="EMBL" id="KAF8906555.1"/>
    </source>
</evidence>
<dbReference type="Proteomes" id="UP000724874">
    <property type="component" value="Unassembled WGS sequence"/>
</dbReference>
<dbReference type="AlphaFoldDB" id="A0A9P5NU00"/>
<evidence type="ECO:0000256" key="1">
    <source>
        <dbReference type="ARBA" id="ARBA00010817"/>
    </source>
</evidence>
<accession>A0A9P5NU00</accession>
<dbReference type="GO" id="GO:0032993">
    <property type="term" value="C:protein-DNA complex"/>
    <property type="evidence" value="ECO:0007669"/>
    <property type="project" value="TreeGrafter"/>
</dbReference>
<evidence type="ECO:0000313" key="7">
    <source>
        <dbReference type="Proteomes" id="UP000724874"/>
    </source>
</evidence>
<keyword evidence="7" id="KW-1185">Reference proteome</keyword>
<comment type="caution">
    <text evidence="6">The sequence shown here is derived from an EMBL/GenBank/DDBJ whole genome shotgun (WGS) entry which is preliminary data.</text>
</comment>
<protein>
    <submittedName>
        <fullName evidence="6">DNA glycosylase</fullName>
    </submittedName>
</protein>
<feature type="compositionally biased region" description="Low complexity" evidence="4">
    <location>
        <begin position="320"/>
        <end position="333"/>
    </location>
</feature>
<feature type="compositionally biased region" description="Polar residues" evidence="4">
    <location>
        <begin position="60"/>
        <end position="69"/>
    </location>
</feature>
<dbReference type="CDD" id="cd00056">
    <property type="entry name" value="ENDO3c"/>
    <property type="match status" value="1"/>
</dbReference>
<dbReference type="Gene3D" id="1.10.1670.40">
    <property type="match status" value="2"/>
</dbReference>
<dbReference type="GO" id="GO:0043916">
    <property type="term" value="F:DNA-7-methylguanine glycosylase activity"/>
    <property type="evidence" value="ECO:0007669"/>
    <property type="project" value="TreeGrafter"/>
</dbReference>
<evidence type="ECO:0000256" key="4">
    <source>
        <dbReference type="SAM" id="MobiDB-lite"/>
    </source>
</evidence>
<dbReference type="OrthoDB" id="415889at2759"/>